<evidence type="ECO:0000256" key="1">
    <source>
        <dbReference type="SAM" id="MobiDB-lite"/>
    </source>
</evidence>
<feature type="region of interest" description="Disordered" evidence="1">
    <location>
        <begin position="27"/>
        <end position="117"/>
    </location>
</feature>
<proteinExistence type="predicted"/>
<accession>A0A5Q2F6M7</accession>
<reference evidence="2 3" key="1">
    <citation type="submission" date="2019-09" db="EMBL/GenBank/DDBJ databases">
        <authorList>
            <person name="Zaczek-Moczydlowska M."/>
        </authorList>
    </citation>
    <scope>NUCLEOTIDE SEQUENCE [LARGE SCALE GENOMIC DNA]</scope>
</reference>
<name>A0A5Q2F6M7_9CAUD</name>
<evidence type="ECO:0000313" key="2">
    <source>
        <dbReference type="EMBL" id="QGF20948.1"/>
    </source>
</evidence>
<dbReference type="Proteomes" id="UP000355922">
    <property type="component" value="Segment"/>
</dbReference>
<dbReference type="EMBL" id="MN509793">
    <property type="protein sequence ID" value="QGF20948.1"/>
    <property type="molecule type" value="Genomic_DNA"/>
</dbReference>
<protein>
    <submittedName>
        <fullName evidence="2">Uncharacterized protein</fullName>
    </submittedName>
</protein>
<feature type="compositionally biased region" description="Basic and acidic residues" evidence="1">
    <location>
        <begin position="80"/>
        <end position="99"/>
    </location>
</feature>
<evidence type="ECO:0000313" key="3">
    <source>
        <dbReference type="Proteomes" id="UP000355922"/>
    </source>
</evidence>
<sequence>MNREELQRQKARYKASARLEDMHQSLSNMAVSKASEDSAGMNVALDARKRRKALSTTDYDKQDRAKHNRPYRPSVRPFRAHSEKPDTRIRTHGKTDRDTCSYFRNKNGDNLPKERKS</sequence>
<keyword evidence="3" id="KW-1185">Reference proteome</keyword>
<gene>
    <name evidence="2" type="ORF">MA13_gp04</name>
</gene>
<organism evidence="2 3">
    <name type="scientific">Pectobacterium phage MA13</name>
    <dbReference type="NCBI Taxonomy" id="2662284"/>
    <lineage>
        <taxon>Viruses</taxon>
        <taxon>Duplodnaviria</taxon>
        <taxon>Heunggongvirae</taxon>
        <taxon>Uroviricota</taxon>
        <taxon>Caudoviricetes</taxon>
        <taxon>Autographivirales</taxon>
        <taxon>Autonotataviridae</taxon>
        <taxon>Melnykvirinae</taxon>
        <taxon>Daeravirus</taxon>
        <taxon>Daeravirus MA13</taxon>
    </lineage>
</organism>